<dbReference type="Proteomes" id="UP000041254">
    <property type="component" value="Unassembled WGS sequence"/>
</dbReference>
<dbReference type="InterPro" id="IPR016035">
    <property type="entry name" value="Acyl_Trfase/lysoPLipase"/>
</dbReference>
<dbReference type="InterPro" id="IPR011032">
    <property type="entry name" value="GroES-like_sf"/>
</dbReference>
<feature type="region of interest" description="Disordered" evidence="8">
    <location>
        <begin position="1694"/>
        <end position="1728"/>
    </location>
</feature>
<feature type="domain" description="Carrier" evidence="9">
    <location>
        <begin position="2596"/>
        <end position="2674"/>
    </location>
</feature>
<evidence type="ECO:0000256" key="6">
    <source>
        <dbReference type="ARBA" id="ARBA00023315"/>
    </source>
</evidence>
<feature type="region of interest" description="N-terminal hotdog fold" evidence="7">
    <location>
        <begin position="3542"/>
        <end position="3686"/>
    </location>
</feature>
<organism evidence="12 13">
    <name type="scientific">Vitrella brassicaformis (strain CCMP3155)</name>
    <dbReference type="NCBI Taxonomy" id="1169540"/>
    <lineage>
        <taxon>Eukaryota</taxon>
        <taxon>Sar</taxon>
        <taxon>Alveolata</taxon>
        <taxon>Colpodellida</taxon>
        <taxon>Vitrellaceae</taxon>
        <taxon>Vitrella</taxon>
    </lineage>
</organism>
<accession>A0A0G4GZ46</accession>
<dbReference type="SUPFAM" id="SSF53901">
    <property type="entry name" value="Thiolase-like"/>
    <property type="match status" value="2"/>
</dbReference>
<dbReference type="GO" id="GO:0004312">
    <property type="term" value="F:fatty acid synthase activity"/>
    <property type="evidence" value="ECO:0007669"/>
    <property type="project" value="TreeGrafter"/>
</dbReference>
<proteinExistence type="predicted"/>
<feature type="region of interest" description="C-terminal hotdog fold" evidence="7">
    <location>
        <begin position="3704"/>
        <end position="3852"/>
    </location>
</feature>
<dbReference type="InterPro" id="IPR020806">
    <property type="entry name" value="PKS_PP-bd"/>
</dbReference>
<dbReference type="OrthoDB" id="345840at2759"/>
<keyword evidence="5" id="KW-0511">Multifunctional enzyme</keyword>
<dbReference type="SUPFAM" id="SSF55048">
    <property type="entry name" value="Probable ACP-binding domain of malonyl-CoA ACP transacylase"/>
    <property type="match status" value="1"/>
</dbReference>
<keyword evidence="3" id="KW-0808">Transferase</keyword>
<evidence type="ECO:0000256" key="8">
    <source>
        <dbReference type="SAM" id="MobiDB-lite"/>
    </source>
</evidence>
<dbReference type="Pfam" id="PF00107">
    <property type="entry name" value="ADH_zinc_N"/>
    <property type="match status" value="1"/>
</dbReference>
<feature type="compositionally biased region" description="Basic and acidic residues" evidence="8">
    <location>
        <begin position="3144"/>
        <end position="3160"/>
    </location>
</feature>
<feature type="region of interest" description="Disordered" evidence="8">
    <location>
        <begin position="3144"/>
        <end position="3183"/>
    </location>
</feature>
<dbReference type="Gene3D" id="3.40.50.11460">
    <property type="match status" value="1"/>
</dbReference>
<dbReference type="SUPFAM" id="SSF52151">
    <property type="entry name" value="FabD/lysophospholipase-like"/>
    <property type="match status" value="1"/>
</dbReference>
<dbReference type="CDD" id="cd05195">
    <property type="entry name" value="enoyl_red"/>
    <property type="match status" value="1"/>
</dbReference>
<evidence type="ECO:0000256" key="5">
    <source>
        <dbReference type="ARBA" id="ARBA00023268"/>
    </source>
</evidence>
<evidence type="ECO:0000256" key="4">
    <source>
        <dbReference type="ARBA" id="ARBA00022857"/>
    </source>
</evidence>
<dbReference type="PANTHER" id="PTHR43775">
    <property type="entry name" value="FATTY ACID SYNTHASE"/>
    <property type="match status" value="1"/>
</dbReference>
<dbReference type="InParanoid" id="A0A0G4GZ46"/>
<evidence type="ECO:0000259" key="9">
    <source>
        <dbReference type="PROSITE" id="PS50075"/>
    </source>
</evidence>
<dbReference type="PANTHER" id="PTHR43775:SF37">
    <property type="entry name" value="SI:DKEY-61P9.11"/>
    <property type="match status" value="1"/>
</dbReference>
<dbReference type="PROSITE" id="PS52004">
    <property type="entry name" value="KS3_2"/>
    <property type="match status" value="2"/>
</dbReference>
<feature type="active site" description="Proton donor; for dehydratase activity" evidence="7">
    <location>
        <position position="1589"/>
    </location>
</feature>
<dbReference type="Pfam" id="PF14765">
    <property type="entry name" value="PS-DH"/>
    <property type="match status" value="2"/>
</dbReference>
<dbReference type="SUPFAM" id="SSF47336">
    <property type="entry name" value="ACP-like"/>
    <property type="match status" value="2"/>
</dbReference>
<feature type="region of interest" description="N-terminal hotdog fold" evidence="7">
    <location>
        <begin position="1368"/>
        <end position="1501"/>
    </location>
</feature>
<feature type="region of interest" description="C-terminal hotdog fold" evidence="7">
    <location>
        <begin position="1523"/>
        <end position="1672"/>
    </location>
</feature>
<dbReference type="InterPro" id="IPR020841">
    <property type="entry name" value="PKS_Beta-ketoAc_synthase_dom"/>
</dbReference>
<dbReference type="InterPro" id="IPR020843">
    <property type="entry name" value="ER"/>
</dbReference>
<dbReference type="SMART" id="SM00827">
    <property type="entry name" value="PKS_AT"/>
    <property type="match status" value="1"/>
</dbReference>
<dbReference type="InterPro" id="IPR036736">
    <property type="entry name" value="ACP-like_sf"/>
</dbReference>
<dbReference type="InterPro" id="IPR020807">
    <property type="entry name" value="PKS_DH"/>
</dbReference>
<evidence type="ECO:0000256" key="1">
    <source>
        <dbReference type="ARBA" id="ARBA00022450"/>
    </source>
</evidence>
<gene>
    <name evidence="12" type="ORF">Vbra_23040</name>
</gene>
<dbReference type="SMART" id="SM00825">
    <property type="entry name" value="PKS_KS"/>
    <property type="match status" value="2"/>
</dbReference>
<dbReference type="PROSITE" id="PS00012">
    <property type="entry name" value="PHOSPHOPANTETHEINE"/>
    <property type="match status" value="1"/>
</dbReference>
<dbReference type="InterPro" id="IPR049900">
    <property type="entry name" value="PKS_mFAS_DH"/>
</dbReference>
<feature type="domain" description="Ketosynthase family 3 (KS3)" evidence="10">
    <location>
        <begin position="2703"/>
        <end position="3144"/>
    </location>
</feature>
<dbReference type="Gene3D" id="3.40.366.10">
    <property type="entry name" value="Malonyl-Coenzyme A Acyl Carrier Protein, domain 2"/>
    <property type="match status" value="1"/>
</dbReference>
<evidence type="ECO:0000313" key="12">
    <source>
        <dbReference type="EMBL" id="CEM36439.1"/>
    </source>
</evidence>
<dbReference type="InterPro" id="IPR029063">
    <property type="entry name" value="SAM-dependent_MTases_sf"/>
</dbReference>
<dbReference type="Pfam" id="PF08240">
    <property type="entry name" value="ADH_N"/>
    <property type="match status" value="1"/>
</dbReference>
<name>A0A0G4GZ46_VITBC</name>
<feature type="non-terminal residue" evidence="12">
    <location>
        <position position="1"/>
    </location>
</feature>
<dbReference type="VEuPathDB" id="CryptoDB:Vbra_23040"/>
<dbReference type="Pfam" id="PF21089">
    <property type="entry name" value="PKS_DH_N"/>
    <property type="match status" value="2"/>
</dbReference>
<keyword evidence="4" id="KW-0521">NADP</keyword>
<dbReference type="Pfam" id="PF00109">
    <property type="entry name" value="ketoacyl-synt"/>
    <property type="match status" value="2"/>
</dbReference>
<evidence type="ECO:0000256" key="2">
    <source>
        <dbReference type="ARBA" id="ARBA00022553"/>
    </source>
</evidence>
<dbReference type="SUPFAM" id="SSF51735">
    <property type="entry name" value="NAD(P)-binding Rossmann-fold domains"/>
    <property type="match status" value="4"/>
</dbReference>
<dbReference type="Pfam" id="PF00698">
    <property type="entry name" value="Acyl_transf_1"/>
    <property type="match status" value="1"/>
</dbReference>
<feature type="compositionally biased region" description="Low complexity" evidence="8">
    <location>
        <begin position="3174"/>
        <end position="3183"/>
    </location>
</feature>
<sequence>VFRDALVSWTGEHGFVDTVLNSLSGDFIKASLDGLRQSSGGTFIELGKRGIWTAEDVAAKYPHVTYHVVAIDSMIETRPKKFQTLLSRIQTGSRHHPEGLPLTAFDIKTQCVEAFQFLQKAKHMGKVVLSACPSQSAASRQREWQRKAVEETEAAMQRAQLPETAQDGVTHIDLDRFAASAVQDILETLQSDDEKQKAQADLSTRLTDMLQQTNATTVELSDESQSSYPSLIQESVLYLKQVIESGSTADASEVPVQSASLRGAFEAAWQSSKETCPRAELVSCIRSIARCFPSGGLLKVLHYSNGLSCVRDTVDAVEGRRSHLVFGGDQAASSQTLSHCPEDVQVDFVSVKLDELDTCFAQGQFNLAVICGLYGKADDLADALKNVRSLLAPTGVLLVVTCCGDGPLHGLLRETLSDTFWLPTWMELKQVLGHGGFTTHQSSSRGRGRPFEIVPASAVEGPGTILPAPPSTSFHPDGTYLITGRSGVLALMIARLLVENGARHILVPSRLEGGRLPGNSDLPGETVPAEAVPMYQSAAWEWLRDSVAEVTPVPGDVNDITYLITLLRMIKARLPPLKGVVHAGGAAESVSIREHTRQHFQRAVTEDVGALWNLHQSTLDEDQLDVFIACNSHAAAFGVPLNVSAGAACSLIESLIVYRQSKGLPAQSIDFGVLSDGDELAEMTGGEAGRIAVLAKQGFLRIDRDLAEGALSAVLMQHRLTAMCVSPIRWEALQRSFMRRIGGSYYDVLSLCSKPRIVPLKREGVHTVGKAGRPHATDEGTQTSMSEIASPEERKEWVTKVLIETVQHMTASTNVALAMNTSLVDLGLDSLSAVELRNTLSRRLGVKLPATTLFDYPTLGAMIDFLVAETASEGEKTPWTIGAHISQRAAVGPRDRRAAVTGMACRLPGGSDSPQALWKMMMSGKDCVTEVPPDRWDHDEFYRADENASGWTTYSRHGAFIDGVEMFDHTAFNITPFEAAAVDPQQRVLLEVVLEALHDSSMTMESVRGTRTGVYSGCCGNDWNYINISKRRDMTAFHGTGSAASIISNRISFAFALRGPSMTIDTACSSALVASDAAVNALRDGTVDVAVLGGVQLLLSPQNYVIFAKARMLSRGGRCKTFSAQADGFGRGEGCVAFILKPANSSSGPAERIHGFVCGTAVNSDGRTATLPAPNGPAQRDCIAAALVDAALKPNDIDYIESHGTGTALGDPLEVGAVRSVFSKGRRRPHPLVIGALKTNIGHLEGASGVAGLIKLVLALQRGVVPPSLHLSGLNPHIEVDDFPVVLPVDAVRLPRVAAGAKGGRLCAGVSSFGFGGTNAHVIFSCEHKQDTSESSRAARGARVDEATAVSGPWVPNRRAFHWQETVHPFLGPDIESAQQRRGLRGRYRRFIGSDFLSLFKDHVVKAEVVFPAAAWIELCIAGARKAFNKPRDTPIITNVSFQLPLVFSRDAGKVLRLAVGDGPNPKVQAATVPEDAEQEADSEGQIIHVTANVYDFTSSDDDDSDDAPDGGRGTSTLADLQARIKQPLAVDTVYSKMRTGGLEYGPEYRTVRKLWVDSSSSECLGEVRLDHHIGPLDAACNMHPALLDGAFQSAGCLVRSHQHTLLVPAGVELVCLEPCKADETLFSHAVLKESKASGVVVDIDIYAAATGRVVGRIERLQLRPFQPKAAERPSYADLLWSVEWEEVDYDKPVGDSALEAPESPTLSVEESESSPRSASSPASSLPSCLHLRLPSPARLVTANTPGRTVSRDQLVSLTVKDIEKMLRSEEWALVTYWVGDDYASAEDALDELLTLCKALRNVVLHRDGTSRKPPAFTFLVVTRDIFHIHSSEEDAPPLFEVCRAHMAGIWGFLRSARLEMPAGITLASLDIEHDSEDADSSSGGLPNLLGIVQAGAGKVQEVEMAYATRAEKLYAPRLKDSSIAVKGPMELHMAERGAMSNLSLRQLDEAERIAPGPGQVELRVRAVGLNFRDVLNVMGLYPGDPGPPGSDCSGIVTRLGPEINHLKLGDDVYGIAAGCLRTYVTTSVHTMAVKPTKFTFEQAAAMPSVFGTVEVAFTDLGKVQASNRVLIHAASGGVGLAAIQYCRRVGASVYATAGSAEKQQYLRSLGVEYVTSTRDVSRFKTDMRAFLGVPQEGGGALPTDGDAGLDVVLNCLSGEFIDESVSLMKHVGGRFLEIGKRGIWTREQMAAVRPQAAYHPIALDEMIEADPAWFGQRLADLTKLADTGVLQPLPICQFDVDAAPSAEDLDTSSDRTMGDAIAAFRFMQKAKHIGKVVISWSSAVDCATRSPSSTAGPANPADVHVITGGVGGLGLVVARWLVSEGVKSIVLVSRRGAPPAQTDTKTGEPNPLYRHWQWLTQSAANVTIKKADVSNMEHVDELLSGIVPETDFDLGLDNSPSSGACLGGLWHAAGVLADAPLAEQTRSSITRVFGPKVWGAWNLHARLARTSVKNFVLFSSITGVLGNRGQTNYSAANACLDALAQWRRKHGLPALSVQWGGWKEQGMAAQQANLTQLTRMGIYSISNDLGLRVLDSLIRPSNPLPVVAVQPLALRRFIRQFVTPPALFARLAAGTDTRSRGEGGLDKELAGMSVEKRRERVREVVVETAKMTMGMAEDKLDFDLPLQELGVDSLGAVEFRNELSRRLDMRLSATLLFDAPTLGAVVDHIVTETMMEAGSRQDGGAALVGVDAKAGGGVSGGSQNIAIVGMACHFPGECYSPQALWDFLLSHGNAIDDMPNMRWDKERLCAVTDPDDPRCLCYTTKGAFIDDVDMFDASLFNISPVEATSMDPQQRLILEVAYGAFADAGMTKEALSGSSTGVFIGACTHDWSILNNLAIYAIVYGNQVSDVSAFMGTSSASSIISNRLSYAMGLKGPSLCVDTACSSSLVACDMAVRSLRQGGCDTALVGGVHLMIAPGNYVAFSKARMLSPEGTCRTFDEKANGYGRAEGSGAVVLRRAGGGRSGPNGVWATIRGIAVNQDGKSASLTAPNGPSQREVIAQALKDAGVRAADVSYIETHGTATSLGDPIEIGALRSVFEAGRRRENPLVLGALKSNMGHMEGSAGIAGFIKLVLVLVQQTAPANLHLSGLNPHIEVDDFPVVLPVDAVRLPRVAAGAKGGRLCAGVSSFGFGGTNAHVVLSREHKHDTRSLTVQREDPTEPPPMASDEDIQPPADGPSGAAASRTVFLFTGQGSQRLKMCEQLYESEPAFKVALDSCHEILERQCGMSLLQFLYESPPSDPPASDTRYLQPSLFAVEYALSELLKSKGVTPDAVIGHSLGEYVAAVVAGVMSLEDGIFLVAERARLMAELPEQDGVMVALRKSAEEMEPTLHEIISEEGDDMMAIGAINGPQSVVISGRHDLVQKALDKMKAGSYRFLTVSHAFHSPMMKEVATQFRKTCEAVTFSLPRDEVRFISTVTGQEITDGLLSPEYWADHILKPVRFSDAMVSALQDDYEVFLEVGPAPVLTSLAQRIDAKKDNSSGGQPTMVAALRSPTDERQSLAKAIETVTGCREKALMAQQGDRQGRGRRQSLPWPELRHPLLAKRLMASDTTSDNKMVYLTAMPREGLALYKDHCVAGQSTMPAAGFIEVAVSAIRELQAEEWLHRTGHDGSVVLEDVEFERPMTVEAAWDQHYDFRTALRLECSVTKDGTVTLGSREVSEDRGLAPSVRHVRAELAKDTAPSVDPLAAEDQLQKAKAGCNKKLSVPQLYEILDRVGLNYGETFRTVSAVWQGDNEALGLISPPSKKSITRFLSMDPRVVDGALHCVCAAVSSSEATANVRAVVPVAIGRVQIRPIPHDSSIWSHVMIHPSKSTRTKIMADIRLFSAEGKLLAAFDEFRFMEANLSGLTPQVDLSTAMWNTEWMQVAAQRKATQECVGRWLLVGGQSADDILNQVGGVEAAASSLTVRASTVEGVDKALDSESFTDVFFTESSDAAQDAVDVLEALTQVIRSMVRVSSASGSTTAPTLWVLSRGTQQVLSIDERLPCDPVHAGVWGMARAARLEVGDAVDIRSLELDSDGVAGVSGVPLLQSLSKTVTTFKAPDVDSLVENEIAIRGHPYVRRLVRGRHVAEGSVELHMADRGALSNLMVRPLSHAQRLSPGPGQVELRVCAVGLNFRDVLNVMGLYPGDPGPPGSDCSGIVTRLGPDVTGATQHHPHFRVGDE</sequence>
<keyword evidence="1" id="KW-0596">Phosphopantetheine</keyword>
<dbReference type="InterPro" id="IPR049552">
    <property type="entry name" value="PKS_DH_N"/>
</dbReference>
<dbReference type="STRING" id="1169540.A0A0G4GZ46"/>
<dbReference type="SUPFAM" id="SSF50129">
    <property type="entry name" value="GroES-like"/>
    <property type="match status" value="2"/>
</dbReference>
<dbReference type="InterPro" id="IPR016036">
    <property type="entry name" value="Malonyl_transacylase_ACP-bd"/>
</dbReference>
<feature type="domain" description="PKS/mFAS DH" evidence="11">
    <location>
        <begin position="1368"/>
        <end position="1672"/>
    </location>
</feature>
<feature type="active site" description="Proton donor; for dehydratase activity" evidence="7">
    <location>
        <position position="3764"/>
    </location>
</feature>
<dbReference type="Pfam" id="PF00550">
    <property type="entry name" value="PP-binding"/>
    <property type="match status" value="2"/>
</dbReference>
<dbReference type="InterPro" id="IPR042104">
    <property type="entry name" value="PKS_dehydratase_sf"/>
</dbReference>
<protein>
    <submittedName>
        <fullName evidence="12">Uncharacterized protein</fullName>
    </submittedName>
</protein>
<dbReference type="GO" id="GO:0016491">
    <property type="term" value="F:oxidoreductase activity"/>
    <property type="evidence" value="ECO:0007669"/>
    <property type="project" value="InterPro"/>
</dbReference>
<dbReference type="InterPro" id="IPR013968">
    <property type="entry name" value="PKS_KR"/>
</dbReference>
<dbReference type="InterPro" id="IPR057326">
    <property type="entry name" value="KR_dom"/>
</dbReference>
<dbReference type="InterPro" id="IPR016039">
    <property type="entry name" value="Thiolase-like"/>
</dbReference>
<keyword evidence="13" id="KW-1185">Reference proteome</keyword>
<feature type="active site" description="Proton acceptor; for dehydratase activity" evidence="7">
    <location>
        <position position="3577"/>
    </location>
</feature>
<dbReference type="EMBL" id="CDMY01000889">
    <property type="protein sequence ID" value="CEM36439.1"/>
    <property type="molecule type" value="Genomic_DNA"/>
</dbReference>
<dbReference type="GO" id="GO:0044550">
    <property type="term" value="P:secondary metabolite biosynthetic process"/>
    <property type="evidence" value="ECO:0007669"/>
    <property type="project" value="UniProtKB-ARBA"/>
</dbReference>
<dbReference type="Gene3D" id="3.90.180.10">
    <property type="entry name" value="Medium-chain alcohol dehydrogenases, catalytic domain"/>
    <property type="match status" value="3"/>
</dbReference>
<reference evidence="12 13" key="1">
    <citation type="submission" date="2014-11" db="EMBL/GenBank/DDBJ databases">
        <authorList>
            <person name="Zhu J."/>
            <person name="Qi W."/>
            <person name="Song R."/>
        </authorList>
    </citation>
    <scope>NUCLEOTIDE SEQUENCE [LARGE SCALE GENOMIC DNA]</scope>
</reference>
<dbReference type="InterPro" id="IPR006162">
    <property type="entry name" value="Ppantetheine_attach_site"/>
</dbReference>
<evidence type="ECO:0000256" key="3">
    <source>
        <dbReference type="ARBA" id="ARBA00022679"/>
    </source>
</evidence>
<feature type="domain" description="Carrier" evidence="9">
    <location>
        <begin position="792"/>
        <end position="870"/>
    </location>
</feature>
<feature type="region of interest" description="Disordered" evidence="8">
    <location>
        <begin position="768"/>
        <end position="790"/>
    </location>
</feature>
<dbReference type="SMART" id="SM00822">
    <property type="entry name" value="PKS_KR"/>
    <property type="match status" value="2"/>
</dbReference>
<dbReference type="Pfam" id="PF08659">
    <property type="entry name" value="KR"/>
    <property type="match status" value="2"/>
</dbReference>
<feature type="domain" description="Ketosynthase family 3 (KS3)" evidence="10">
    <location>
        <begin position="895"/>
        <end position="1326"/>
    </location>
</feature>
<dbReference type="Gene3D" id="3.40.50.150">
    <property type="entry name" value="Vaccinia Virus protein VP39"/>
    <property type="match status" value="1"/>
</dbReference>
<dbReference type="PROSITE" id="PS50075">
    <property type="entry name" value="CARRIER"/>
    <property type="match status" value="2"/>
</dbReference>
<dbReference type="PROSITE" id="PS52019">
    <property type="entry name" value="PKS_MFAS_DH"/>
    <property type="match status" value="2"/>
</dbReference>
<dbReference type="GO" id="GO:0031177">
    <property type="term" value="F:phosphopantetheine binding"/>
    <property type="evidence" value="ECO:0007669"/>
    <property type="project" value="InterPro"/>
</dbReference>
<dbReference type="CDD" id="cd00833">
    <property type="entry name" value="PKS"/>
    <property type="match status" value="2"/>
</dbReference>
<keyword evidence="6" id="KW-0012">Acyltransferase</keyword>
<dbReference type="Gene3D" id="3.40.50.720">
    <property type="entry name" value="NAD(P)-binding Rossmann-like Domain"/>
    <property type="match status" value="4"/>
</dbReference>
<dbReference type="InterPro" id="IPR001227">
    <property type="entry name" value="Ac_transferase_dom_sf"/>
</dbReference>
<evidence type="ECO:0000259" key="10">
    <source>
        <dbReference type="PROSITE" id="PS52004"/>
    </source>
</evidence>
<dbReference type="InterPro" id="IPR009081">
    <property type="entry name" value="PP-bd_ACP"/>
</dbReference>
<feature type="non-terminal residue" evidence="12">
    <location>
        <position position="4167"/>
    </location>
</feature>
<dbReference type="GO" id="GO:0006633">
    <property type="term" value="P:fatty acid biosynthetic process"/>
    <property type="evidence" value="ECO:0007669"/>
    <property type="project" value="TreeGrafter"/>
</dbReference>
<dbReference type="SMART" id="SM00826">
    <property type="entry name" value="PKS_DH"/>
    <property type="match status" value="2"/>
</dbReference>
<feature type="compositionally biased region" description="Low complexity" evidence="8">
    <location>
        <begin position="1715"/>
        <end position="1728"/>
    </location>
</feature>
<dbReference type="SMART" id="SM01294">
    <property type="entry name" value="PKS_PP_betabranch"/>
    <property type="match status" value="1"/>
</dbReference>
<dbReference type="InterPro" id="IPR014043">
    <property type="entry name" value="Acyl_transferase_dom"/>
</dbReference>
<keyword evidence="2" id="KW-0597">Phosphoprotein</keyword>
<dbReference type="Pfam" id="PF02801">
    <property type="entry name" value="Ketoacyl-synt_C"/>
    <property type="match status" value="2"/>
</dbReference>
<dbReference type="SMART" id="SM00829">
    <property type="entry name" value="PKS_ER"/>
    <property type="match status" value="1"/>
</dbReference>
<dbReference type="InterPro" id="IPR014030">
    <property type="entry name" value="Ketoacyl_synth_N"/>
</dbReference>
<dbReference type="InterPro" id="IPR013149">
    <property type="entry name" value="ADH-like_C"/>
</dbReference>
<dbReference type="Gene3D" id="3.10.129.110">
    <property type="entry name" value="Polyketide synthase dehydratase"/>
    <property type="match status" value="2"/>
</dbReference>
<evidence type="ECO:0000259" key="11">
    <source>
        <dbReference type="PROSITE" id="PS52019"/>
    </source>
</evidence>
<dbReference type="InterPro" id="IPR014031">
    <property type="entry name" value="Ketoacyl_synth_C"/>
</dbReference>
<feature type="active site" description="Proton acceptor; for dehydratase activity" evidence="7">
    <location>
        <position position="1403"/>
    </location>
</feature>
<dbReference type="InterPro" id="IPR049551">
    <property type="entry name" value="PKS_DH_C"/>
</dbReference>
<dbReference type="Gene3D" id="3.40.47.10">
    <property type="match status" value="2"/>
</dbReference>
<dbReference type="InterPro" id="IPR036291">
    <property type="entry name" value="NAD(P)-bd_dom_sf"/>
</dbReference>
<dbReference type="InterPro" id="IPR013154">
    <property type="entry name" value="ADH-like_N"/>
</dbReference>
<evidence type="ECO:0000256" key="7">
    <source>
        <dbReference type="PROSITE-ProRule" id="PRU01363"/>
    </source>
</evidence>
<dbReference type="InterPro" id="IPR050091">
    <property type="entry name" value="PKS_NRPS_Biosynth_Enz"/>
</dbReference>
<feature type="domain" description="PKS/mFAS DH" evidence="11">
    <location>
        <begin position="3542"/>
        <end position="3852"/>
    </location>
</feature>
<dbReference type="SUPFAM" id="SSF53335">
    <property type="entry name" value="S-adenosyl-L-methionine-dependent methyltransferases"/>
    <property type="match status" value="1"/>
</dbReference>
<dbReference type="Gene3D" id="1.10.1200.10">
    <property type="entry name" value="ACP-like"/>
    <property type="match status" value="2"/>
</dbReference>
<dbReference type="SMART" id="SM00823">
    <property type="entry name" value="PKS_PP"/>
    <property type="match status" value="2"/>
</dbReference>
<evidence type="ECO:0000313" key="13">
    <source>
        <dbReference type="Proteomes" id="UP000041254"/>
    </source>
</evidence>